<dbReference type="EMBL" id="CACSIK010000001">
    <property type="protein sequence ID" value="CAA0079975.1"/>
    <property type="molecule type" value="Genomic_DNA"/>
</dbReference>
<proteinExistence type="predicted"/>
<evidence type="ECO:0000313" key="3">
    <source>
        <dbReference type="Proteomes" id="UP000435877"/>
    </source>
</evidence>
<gene>
    <name evidence="1" type="ORF">IHBHHGIJ_00159</name>
    <name evidence="2" type="ORF">KFEGEMFD_00990</name>
</gene>
<protein>
    <recommendedName>
        <fullName evidence="5">NRDE family protein</fullName>
    </recommendedName>
</protein>
<dbReference type="Proteomes" id="UP000439591">
    <property type="component" value="Unassembled WGS sequence"/>
</dbReference>
<evidence type="ECO:0008006" key="5">
    <source>
        <dbReference type="Google" id="ProtNLM"/>
    </source>
</evidence>
<evidence type="ECO:0000313" key="1">
    <source>
        <dbReference type="EMBL" id="CAA0079975.1"/>
    </source>
</evidence>
<name>A0A5S9MS01_9GAMM</name>
<evidence type="ECO:0000313" key="2">
    <source>
        <dbReference type="EMBL" id="CAA0085943.1"/>
    </source>
</evidence>
<dbReference type="Pfam" id="PF05742">
    <property type="entry name" value="TANGO2"/>
    <property type="match status" value="1"/>
</dbReference>
<dbReference type="PANTHER" id="PTHR17985:SF8">
    <property type="entry name" value="TRANSPORT AND GOLGI ORGANIZATION PROTEIN 2 HOMOLOG"/>
    <property type="match status" value="1"/>
</dbReference>
<evidence type="ECO:0000313" key="4">
    <source>
        <dbReference type="Proteomes" id="UP000439591"/>
    </source>
</evidence>
<accession>A0A5S9MS01</accession>
<dbReference type="Proteomes" id="UP000435877">
    <property type="component" value="Unassembled WGS sequence"/>
</dbReference>
<dbReference type="InterPro" id="IPR008551">
    <property type="entry name" value="TANGO2"/>
</dbReference>
<dbReference type="PANTHER" id="PTHR17985">
    <property type="entry name" value="SER/THR-RICH PROTEIN T10 IN DGCR REGION"/>
    <property type="match status" value="1"/>
</dbReference>
<organism evidence="1 3">
    <name type="scientific">Zhongshania aliphaticivorans</name>
    <dbReference type="NCBI Taxonomy" id="1470434"/>
    <lineage>
        <taxon>Bacteria</taxon>
        <taxon>Pseudomonadati</taxon>
        <taxon>Pseudomonadota</taxon>
        <taxon>Gammaproteobacteria</taxon>
        <taxon>Cellvibrionales</taxon>
        <taxon>Spongiibacteraceae</taxon>
        <taxon>Zhongshania</taxon>
    </lineage>
</organism>
<dbReference type="EMBL" id="CACSIM010000001">
    <property type="protein sequence ID" value="CAA0085943.1"/>
    <property type="molecule type" value="Genomic_DNA"/>
</dbReference>
<sequence length="233" mass="26122">MAANRDEFFARPTLAANYWPEHPHILAGRDLEFGGSWLGISLNGRFAAVTNLREVEASGDQSRGDLVKDFLLSQQTSTQFLRDLETKKGQYRPFNLIVNDGKSLCYINNFEPSWTTLPEGIHAIGNIPLSDDNKKTKKGRADMSAAISSAFDHQTLLTMLQDPNPTLDSEEEIYRALSQRFININGYGTRSSSIICKSKNGQWDFWEKSYANSTSQKEALNHFTFSAKPSSSD</sequence>
<dbReference type="AlphaFoldDB" id="A0A5S9MS01"/>
<reference evidence="3 4" key="1">
    <citation type="submission" date="2019-11" db="EMBL/GenBank/DDBJ databases">
        <authorList>
            <person name="Holert J."/>
        </authorList>
    </citation>
    <scope>NUCLEOTIDE SEQUENCE [LARGE SCALE GENOMIC DNA]</scope>
    <source>
        <strain evidence="2">BC3_2A</strain>
        <strain evidence="1">SB11_1A</strain>
    </source>
</reference>
<keyword evidence="3" id="KW-1185">Reference proteome</keyword>